<feature type="domain" description="Xylanolytic transcriptional activator regulatory" evidence="7">
    <location>
        <begin position="181"/>
        <end position="257"/>
    </location>
</feature>
<dbReference type="AlphaFoldDB" id="A0AAV9PR11"/>
<dbReference type="Proteomes" id="UP001345827">
    <property type="component" value="Unassembled WGS sequence"/>
</dbReference>
<reference evidence="8 9" key="1">
    <citation type="submission" date="2023-06" db="EMBL/GenBank/DDBJ databases">
        <title>Black Yeasts Isolated from many extreme environments.</title>
        <authorList>
            <person name="Coleine C."/>
            <person name="Stajich J.E."/>
            <person name="Selbmann L."/>
        </authorList>
    </citation>
    <scope>NUCLEOTIDE SEQUENCE [LARGE SCALE GENOMIC DNA]</scope>
    <source>
        <strain evidence="8 9">CCFEE 5887</strain>
    </source>
</reference>
<evidence type="ECO:0000256" key="6">
    <source>
        <dbReference type="ARBA" id="ARBA00023242"/>
    </source>
</evidence>
<gene>
    <name evidence="8" type="ORF">LTR25_010892</name>
</gene>
<evidence type="ECO:0000256" key="2">
    <source>
        <dbReference type="ARBA" id="ARBA00022833"/>
    </source>
</evidence>
<comment type="caution">
    <text evidence="8">The sequence shown here is derived from an EMBL/GenBank/DDBJ whole genome shotgun (WGS) entry which is preliminary data.</text>
</comment>
<keyword evidence="2" id="KW-0862">Zinc</keyword>
<keyword evidence="9" id="KW-1185">Reference proteome</keyword>
<dbReference type="SMART" id="SM00906">
    <property type="entry name" value="Fungal_trans"/>
    <property type="match status" value="1"/>
</dbReference>
<dbReference type="CDD" id="cd12148">
    <property type="entry name" value="fungal_TF_MHR"/>
    <property type="match status" value="1"/>
</dbReference>
<name>A0AAV9PR11_9PEZI</name>
<evidence type="ECO:0000256" key="1">
    <source>
        <dbReference type="ARBA" id="ARBA00022723"/>
    </source>
</evidence>
<evidence type="ECO:0000259" key="7">
    <source>
        <dbReference type="SMART" id="SM00906"/>
    </source>
</evidence>
<dbReference type="InterPro" id="IPR051615">
    <property type="entry name" value="Transcr_Regulatory_Elem"/>
</dbReference>
<dbReference type="InterPro" id="IPR007219">
    <property type="entry name" value="XnlR_reg_dom"/>
</dbReference>
<evidence type="ECO:0000256" key="4">
    <source>
        <dbReference type="ARBA" id="ARBA00023125"/>
    </source>
</evidence>
<evidence type="ECO:0000313" key="9">
    <source>
        <dbReference type="Proteomes" id="UP001345827"/>
    </source>
</evidence>
<dbReference type="GO" id="GO:0006351">
    <property type="term" value="P:DNA-templated transcription"/>
    <property type="evidence" value="ECO:0007669"/>
    <property type="project" value="InterPro"/>
</dbReference>
<evidence type="ECO:0000256" key="3">
    <source>
        <dbReference type="ARBA" id="ARBA00023015"/>
    </source>
</evidence>
<evidence type="ECO:0000313" key="8">
    <source>
        <dbReference type="EMBL" id="KAK5527761.1"/>
    </source>
</evidence>
<dbReference type="Pfam" id="PF04082">
    <property type="entry name" value="Fungal_trans"/>
    <property type="match status" value="2"/>
</dbReference>
<dbReference type="EMBL" id="JAXLQG010000033">
    <property type="protein sequence ID" value="KAK5527761.1"/>
    <property type="molecule type" value="Genomic_DNA"/>
</dbReference>
<dbReference type="PANTHER" id="PTHR31313">
    <property type="entry name" value="TY1 ENHANCER ACTIVATOR"/>
    <property type="match status" value="1"/>
</dbReference>
<organism evidence="8 9">
    <name type="scientific">Vermiconidia calcicola</name>
    <dbReference type="NCBI Taxonomy" id="1690605"/>
    <lineage>
        <taxon>Eukaryota</taxon>
        <taxon>Fungi</taxon>
        <taxon>Dikarya</taxon>
        <taxon>Ascomycota</taxon>
        <taxon>Pezizomycotina</taxon>
        <taxon>Dothideomycetes</taxon>
        <taxon>Dothideomycetidae</taxon>
        <taxon>Mycosphaerellales</taxon>
        <taxon>Extremaceae</taxon>
        <taxon>Vermiconidia</taxon>
    </lineage>
</organism>
<proteinExistence type="predicted"/>
<protein>
    <recommendedName>
        <fullName evidence="7">Xylanolytic transcriptional activator regulatory domain-containing protein</fullName>
    </recommendedName>
</protein>
<dbReference type="PANTHER" id="PTHR31313:SF81">
    <property type="entry name" value="TY1 ENHANCER ACTIVATOR"/>
    <property type="match status" value="1"/>
</dbReference>
<dbReference type="GO" id="GO:0003677">
    <property type="term" value="F:DNA binding"/>
    <property type="evidence" value="ECO:0007669"/>
    <property type="project" value="UniProtKB-KW"/>
</dbReference>
<sequence length="521" mass="58039">MATEVSGMGIAKAAVSTAGSEAGESLITRLCGAQGRLNSKNDGQLRYFGPTSSLHLTESVTSIFRYCNDVAKFGAELEKDIPWAMQQYLLDLYWKYQHNVLLIIHKEAFLAGMESGQSPYFNNCLLLCILVSAARISDSPEIRALAIAEEGNTNETPILRKRAEEALEKDLLSPSLTTIQSLILLSNACRLAFDRGLHQEWSHLPNSQLSPVDLEVRRVIFWACFGFDRLWGVYLGRPPVIKLTDVFLKRPDPAVSSWDLKVLAAWVELLDLAGQVSEKLNTNTCFQDQIDYYMVALLKWESNLDPTISWFPNAPPGLYQLRMQHSALVILLNRHNAGFGNADKRNCPESNTSRRNCVECALLIANLVQDYSLHHGNPNTLMGSALYNITMAATIFVADIAEKNRQNTSITKELTALTACLEAMKKMESAEIVARNVRKIVQTIMRVCGVQNQGDFATNTSATRSWQAGAVADLQTAEVPMNSTERDIMDFNFDPSMLDALQFPFEEVLMDPLSANDFLQL</sequence>
<keyword evidence="3" id="KW-0805">Transcription regulation</keyword>
<evidence type="ECO:0000256" key="5">
    <source>
        <dbReference type="ARBA" id="ARBA00023163"/>
    </source>
</evidence>
<keyword evidence="1" id="KW-0479">Metal-binding</keyword>
<accession>A0AAV9PR11</accession>
<keyword evidence="5" id="KW-0804">Transcription</keyword>
<keyword evidence="4" id="KW-0238">DNA-binding</keyword>
<dbReference type="GO" id="GO:0008270">
    <property type="term" value="F:zinc ion binding"/>
    <property type="evidence" value="ECO:0007669"/>
    <property type="project" value="InterPro"/>
</dbReference>
<keyword evidence="6" id="KW-0539">Nucleus</keyword>